<evidence type="ECO:0000313" key="5">
    <source>
        <dbReference type="EMBL" id="CAD2216848.1"/>
    </source>
</evidence>
<evidence type="ECO:0000256" key="1">
    <source>
        <dbReference type="ARBA" id="ARBA00022737"/>
    </source>
</evidence>
<evidence type="ECO:0000313" key="6">
    <source>
        <dbReference type="Proteomes" id="UP000515908"/>
    </source>
</evidence>
<feature type="repeat" description="ANK" evidence="3">
    <location>
        <begin position="99"/>
        <end position="131"/>
    </location>
</feature>
<feature type="compositionally biased region" description="Basic residues" evidence="4">
    <location>
        <begin position="1459"/>
        <end position="1473"/>
    </location>
</feature>
<dbReference type="SMART" id="SM00248">
    <property type="entry name" value="ANK"/>
    <property type="match status" value="7"/>
</dbReference>
<dbReference type="Gene3D" id="1.25.40.20">
    <property type="entry name" value="Ankyrin repeat-containing domain"/>
    <property type="match status" value="3"/>
</dbReference>
<keyword evidence="6" id="KW-1185">Reference proteome</keyword>
<evidence type="ECO:0000256" key="4">
    <source>
        <dbReference type="SAM" id="MobiDB-lite"/>
    </source>
</evidence>
<dbReference type="PROSITE" id="PS50088">
    <property type="entry name" value="ANK_REPEAT"/>
    <property type="match status" value="2"/>
</dbReference>
<keyword evidence="2 3" id="KW-0040">ANK repeat</keyword>
<gene>
    <name evidence="5" type="ORF">ADEAN_000432600</name>
</gene>
<reference evidence="5 6" key="1">
    <citation type="submission" date="2020-08" db="EMBL/GenBank/DDBJ databases">
        <authorList>
            <person name="Newling K."/>
            <person name="Davey J."/>
            <person name="Forrester S."/>
        </authorList>
    </citation>
    <scope>NUCLEOTIDE SEQUENCE [LARGE SCALE GENOMIC DNA]</scope>
    <source>
        <strain evidence="6">Crithidia deanei Carvalho (ATCC PRA-265)</strain>
    </source>
</reference>
<dbReference type="InterPro" id="IPR002110">
    <property type="entry name" value="Ankyrin_rpt"/>
</dbReference>
<name>A0A7G2CAR3_9TRYP</name>
<organism evidence="5 6">
    <name type="scientific">Angomonas deanei</name>
    <dbReference type="NCBI Taxonomy" id="59799"/>
    <lineage>
        <taxon>Eukaryota</taxon>
        <taxon>Discoba</taxon>
        <taxon>Euglenozoa</taxon>
        <taxon>Kinetoplastea</taxon>
        <taxon>Metakinetoplastina</taxon>
        <taxon>Trypanosomatida</taxon>
        <taxon>Trypanosomatidae</taxon>
        <taxon>Strigomonadinae</taxon>
        <taxon>Angomonas</taxon>
    </lineage>
</organism>
<dbReference type="Proteomes" id="UP000515908">
    <property type="component" value="Chromosome 07"/>
</dbReference>
<dbReference type="PANTHER" id="PTHR24173:SF74">
    <property type="entry name" value="ANKYRIN REPEAT DOMAIN-CONTAINING PROTEIN 16"/>
    <property type="match status" value="1"/>
</dbReference>
<dbReference type="InterPro" id="IPR036770">
    <property type="entry name" value="Ankyrin_rpt-contain_sf"/>
</dbReference>
<feature type="repeat" description="ANK" evidence="3">
    <location>
        <begin position="67"/>
        <end position="89"/>
    </location>
</feature>
<accession>A0A7G2CAR3</accession>
<evidence type="ECO:0000256" key="2">
    <source>
        <dbReference type="ARBA" id="ARBA00023043"/>
    </source>
</evidence>
<keyword evidence="1" id="KW-0677">Repeat</keyword>
<feature type="compositionally biased region" description="Polar residues" evidence="4">
    <location>
        <begin position="552"/>
        <end position="568"/>
    </location>
</feature>
<protein>
    <submittedName>
        <fullName evidence="5">Ankyrin repeats (3 copies)/Ankyrin repeats (Many copies)/Ankyrin repeat, putative</fullName>
    </submittedName>
</protein>
<dbReference type="Pfam" id="PF12796">
    <property type="entry name" value="Ank_2"/>
    <property type="match status" value="2"/>
</dbReference>
<sequence>MQAAASRATKEVLVEIASHSVRQEMEESCDARGHTATYHVLRHRNFSAFETFAALRISMSASCNKKQGQTPLMMAAALGDLPIVSALLKPSRVNQQDRLGFTPLMYAAQNGHLPIVELLLASNADAGLRNQFDMTAVMVAAQRGHDHVAAPMALSFSKLNYFHSSQTSLLHCSAMGGSTRACEVALRSMVDACDILKEDQDGNTALSLAYGFGRAKVLRLLLAALYKGQSEGKIQASLDQLGGEVEVRLFNCDSTLPNYGWLQGVTEVNDTLNKELHQRYYREDNLDSRSAFQRAKAFGPVTVSLRKTGADKSLLWWCAAVGNAVGVRILADLNVADDCGALHVAASRGYMDVLKLLVTLRMSDVNVRSADKGLYAFEIAATAGHRGCASYLLSHTKPDPSFLMPQGDDKSALTHNILHRLAAVAGAELLVAFVERLLQAGGGAAVLCQKLLDELQQQDEVGLSPFEYTIATGDPAAVLRVAQLLQRLRAKSTAGEGKRQADAPISISNALFQFLPTLSPAVRTLLFDFFEVTTVMHTVGFEATEAEHPSKTTRPSESVTGTPNTNRKSGNFLIGAHDTYTFGYSDYSVRRLRFTDVRLLGIEALQRCDYCGPLVSPLFTQEHERHVLRDFMRSFPFRIRYNPDSFRQCTLSEQLHLLQWLGSSVVLSNYDNATPKDVESIEIEIITKQSGEFITTDSNRLSHSLYISSGGLVLLPAVADCLRSAHKRYRTFLRGTVDGLARRATSLLRTLPHPALRNGTVSVEWDIMSLPKGGPTVSEDRQLWDSCFFRVRNTIHKLMDLFRFQLHDLLKGTAEEDVTAIVSEVRRTRGAHIRCIFSNDSTLEVFPSLQTLSSELPECSILFNMDCVTDVSYMLMNTLYKNVAADVALVRVHYARDAFIHSVRHALRTPSHASKSVSPTAEAAPKEPTYTMPNIQFKLELEGASLQDVPLLLLEDMLRQAADAVGEIRFAPESIPKQRMLRFHSSLIVHDSVARRLRTVLVLYSTKREPLVKLSGEKLMLCFGPNCFPIKAEVIAELQKTLIEDEITACRRLLPEIHTAMSQRLSTYHPTAKLHLDLHAIDDTEHDRGHVVSSLRLLISQHSARVLQPLVDGVSIGWDGELGKYIRAAVENITLTLDYSGEHGTCYLDHAHRHLIYYCPLQVVERQLYMKHSWQLLTAQQVASCLLIQLAVYQPKVTQLVDTSKCFAGWSTVESGRTLFAEPHDELCLHIKTRNLLNYRVPAVGVQFKFVGRVENVRVKEGKEKGVYHVRLQAPPTAGYHRLYVLTQGQQLLQSPLRLFVSPDPVHLPNTRVASTFNTVLANEPFALTLRWYDKYKNRLLYNAGVTVRPAARSNVEILEQNEKGGGLLELLLRVKQQSEEKEGTEANGSTTVKDAGVVLELMSRGDEAAPFTLTVPLQVVTVRTYEQVCTLRKGFPLEAYDKHMALLQKRKALEAKRAAKRQKGQKKKKGKKPITPANISLRSAEHINFNTYSRSVQSPFFDKSKFFYRTLVRKSERERLRKEVKQLGLSNMKQMKFAPKLKNEVLEKLMAAQPHAE</sequence>
<proteinExistence type="predicted"/>
<dbReference type="PROSITE" id="PS50297">
    <property type="entry name" value="ANK_REP_REGION"/>
    <property type="match status" value="2"/>
</dbReference>
<feature type="region of interest" description="Disordered" evidence="4">
    <location>
        <begin position="545"/>
        <end position="568"/>
    </location>
</feature>
<dbReference type="EMBL" id="LR877151">
    <property type="protein sequence ID" value="CAD2216848.1"/>
    <property type="molecule type" value="Genomic_DNA"/>
</dbReference>
<dbReference type="SUPFAM" id="SSF48403">
    <property type="entry name" value="Ankyrin repeat"/>
    <property type="match status" value="1"/>
</dbReference>
<dbReference type="VEuPathDB" id="TriTrypDB:ADEAN_000432600"/>
<feature type="region of interest" description="Disordered" evidence="4">
    <location>
        <begin position="1456"/>
        <end position="1478"/>
    </location>
</feature>
<dbReference type="PANTHER" id="PTHR24173">
    <property type="entry name" value="ANKYRIN REPEAT CONTAINING"/>
    <property type="match status" value="1"/>
</dbReference>
<evidence type="ECO:0000256" key="3">
    <source>
        <dbReference type="PROSITE-ProRule" id="PRU00023"/>
    </source>
</evidence>